<proteinExistence type="predicted"/>
<name>A0AAN6DBF3_PICAN</name>
<dbReference type="GeneID" id="66129014"/>
<organism evidence="1 2">
    <name type="scientific">Pichia angusta</name>
    <name type="common">Yeast</name>
    <name type="synonym">Hansenula polymorpha</name>
    <dbReference type="NCBI Taxonomy" id="870730"/>
    <lineage>
        <taxon>Eukaryota</taxon>
        <taxon>Fungi</taxon>
        <taxon>Dikarya</taxon>
        <taxon>Ascomycota</taxon>
        <taxon>Saccharomycotina</taxon>
        <taxon>Pichiomycetes</taxon>
        <taxon>Pichiales</taxon>
        <taxon>Pichiaceae</taxon>
        <taxon>Ogataea</taxon>
    </lineage>
</organism>
<reference evidence="1" key="1">
    <citation type="journal article" date="2021" name="G3 (Bethesda)">
        <title>Genomic diversity, chromosomal rearrangements, and interspecies hybridization in the ogataea polymorpha species complex.</title>
        <authorList>
            <person name="Hanson S.J."/>
            <person name="Cinneide E.O."/>
            <person name="Salzberg L.I."/>
            <person name="Wolfe K.H."/>
            <person name="McGowan J."/>
            <person name="Fitzpatrick D.A."/>
            <person name="Matlin K."/>
        </authorList>
    </citation>
    <scope>NUCLEOTIDE SEQUENCE</scope>
    <source>
        <strain evidence="1">61-244</strain>
    </source>
</reference>
<protein>
    <submittedName>
        <fullName evidence="1">Uncharacterized protein</fullName>
    </submittedName>
</protein>
<dbReference type="Proteomes" id="UP001196530">
    <property type="component" value="Unassembled WGS sequence"/>
</dbReference>
<accession>A0AAN6DBF3</accession>
<dbReference type="Pfam" id="PF17241">
    <property type="entry name" value="Retrotran_gag_4"/>
    <property type="match status" value="1"/>
</dbReference>
<feature type="non-terminal residue" evidence="1">
    <location>
        <position position="168"/>
    </location>
</feature>
<dbReference type="RefSeq" id="XP_043057958.1">
    <property type="nucleotide sequence ID" value="XM_043205719.1"/>
</dbReference>
<comment type="caution">
    <text evidence="1">The sequence shown here is derived from an EMBL/GenBank/DDBJ whole genome shotgun (WGS) entry which is preliminary data.</text>
</comment>
<dbReference type="InterPro" id="IPR035179">
    <property type="entry name" value="DUF5314"/>
</dbReference>
<dbReference type="AlphaFoldDB" id="A0AAN6DBF3"/>
<evidence type="ECO:0000313" key="1">
    <source>
        <dbReference type="EMBL" id="KAG7816407.1"/>
    </source>
</evidence>
<sequence length="168" mass="19378">MTVDITLIKTKSQQVMSPASASWATNLFHDDDKLMSAVNFMRWKTKFTNTLNSFEPSVVDYIRTGTIPFSLEQCGGNEQVIEIQTAYDQLLLFWVHISVSQPVKNRINQDQTGYQIYHLLIKNYGHMSFRQLYKEYCSINSSDGQGPMEWGAKCVNLLQWNQDPAVWL</sequence>
<dbReference type="EMBL" id="JAHLUX010000011">
    <property type="protein sequence ID" value="KAG7816407.1"/>
    <property type="molecule type" value="Genomic_DNA"/>
</dbReference>
<evidence type="ECO:0000313" key="2">
    <source>
        <dbReference type="Proteomes" id="UP001196530"/>
    </source>
</evidence>
<gene>
    <name evidence="1" type="ORF">KL928_004963</name>
</gene>